<comment type="caution">
    <text evidence="3">The sequence shown here is derived from an EMBL/GenBank/DDBJ whole genome shotgun (WGS) entry which is preliminary data.</text>
</comment>
<evidence type="ECO:0000259" key="2">
    <source>
        <dbReference type="Pfam" id="PF13548"/>
    </source>
</evidence>
<keyword evidence="4" id="KW-1185">Reference proteome</keyword>
<evidence type="ECO:0000313" key="4">
    <source>
        <dbReference type="Proteomes" id="UP000290407"/>
    </source>
</evidence>
<dbReference type="RefSeq" id="WP_077919417.1">
    <property type="nucleotide sequence ID" value="NZ_SBLB01000005.1"/>
</dbReference>
<dbReference type="AlphaFoldDB" id="A0A4Q2UGU1"/>
<gene>
    <name evidence="3" type="ORF">EQG79_19805</name>
</gene>
<organism evidence="3 4">
    <name type="scientific">Spirosoma sordidisoli</name>
    <dbReference type="NCBI Taxonomy" id="2502893"/>
    <lineage>
        <taxon>Bacteria</taxon>
        <taxon>Pseudomonadati</taxon>
        <taxon>Bacteroidota</taxon>
        <taxon>Cytophagia</taxon>
        <taxon>Cytophagales</taxon>
        <taxon>Cytophagaceae</taxon>
        <taxon>Spirosoma</taxon>
    </lineage>
</organism>
<protein>
    <submittedName>
        <fullName evidence="3">DUF4126 family protein</fullName>
    </submittedName>
</protein>
<feature type="transmembrane region" description="Helical" evidence="1">
    <location>
        <begin position="6"/>
        <end position="26"/>
    </location>
</feature>
<dbReference type="InterPro" id="IPR025196">
    <property type="entry name" value="DUF4126"/>
</dbReference>
<feature type="domain" description="DUF4126" evidence="2">
    <location>
        <begin position="8"/>
        <end position="154"/>
    </location>
</feature>
<evidence type="ECO:0000313" key="3">
    <source>
        <dbReference type="EMBL" id="RYC68593.1"/>
    </source>
</evidence>
<dbReference type="Pfam" id="PF13548">
    <property type="entry name" value="DUF4126"/>
    <property type="match status" value="1"/>
</dbReference>
<accession>A0A4Q2UGU1</accession>
<evidence type="ECO:0000256" key="1">
    <source>
        <dbReference type="SAM" id="Phobius"/>
    </source>
</evidence>
<reference evidence="3 4" key="1">
    <citation type="submission" date="2019-01" db="EMBL/GenBank/DDBJ databases">
        <title>Spirosoma flava sp. nov., a propanil-degrading bacterium isolated from herbicide-contaminated soil.</title>
        <authorList>
            <person name="Zhang L."/>
            <person name="Jiang J.-D."/>
        </authorList>
    </citation>
    <scope>NUCLEOTIDE SEQUENCE [LARGE SCALE GENOMIC DNA]</scope>
    <source>
        <strain evidence="3 4">TY50</strain>
    </source>
</reference>
<dbReference type="Proteomes" id="UP000290407">
    <property type="component" value="Unassembled WGS sequence"/>
</dbReference>
<name>A0A4Q2UGU1_9BACT</name>
<keyword evidence="1" id="KW-0472">Membrane</keyword>
<keyword evidence="1" id="KW-1133">Transmembrane helix</keyword>
<sequence>MVQTYFRAFGLGVVAGMRSLVAPALLSHKLARTMPAKEPQKPIHYLTLPPVSLGLKAIAGIEILGDKIPNVPDRTFAPEFGARIASGATCGGFLSQAEGADIPVGAVVGGLGTVVGTLAFFRLRQWLTHELGVPDPVVALAEDALAIGVGWSIVNAMQPAPQLNRAQ</sequence>
<proteinExistence type="predicted"/>
<dbReference type="EMBL" id="SBLB01000005">
    <property type="protein sequence ID" value="RYC68593.1"/>
    <property type="molecule type" value="Genomic_DNA"/>
</dbReference>
<keyword evidence="1" id="KW-0812">Transmembrane</keyword>